<dbReference type="Proteomes" id="UP000257560">
    <property type="component" value="Segment"/>
</dbReference>
<gene>
    <name evidence="1" type="ORF">KF5_065</name>
</gene>
<accession>A0A384WJY5</accession>
<proteinExistence type="predicted"/>
<evidence type="ECO:0000313" key="1">
    <source>
        <dbReference type="EMBL" id="ATI19375.1"/>
    </source>
</evidence>
<sequence>MEQEKFIDLPELRMLAKSKAQHTLHRGLTLVNHKGHTAHVFGFTTLDLLAASIFAQEANLLLASQPYRTTNDHILFFTPTSRLELADIIVGFKYDDNNNPSNVRQQYSVLNMDVCPTMVQLTPPGTDWKPCWE</sequence>
<reference evidence="1 2" key="1">
    <citation type="submission" date="2017-08" db="EMBL/GenBank/DDBJ databases">
        <title>Complete genome sequence of bacteriophage vB_VpaS_KF5.</title>
        <authorList>
            <person name="Yu J."/>
            <person name="Kwak S.-J."/>
            <person name="Lim J.-A."/>
            <person name="Chang H.-J."/>
        </authorList>
    </citation>
    <scope>NUCLEOTIDE SEQUENCE [LARGE SCALE GENOMIC DNA]</scope>
</reference>
<organism evidence="1 2">
    <name type="scientific">Vibrio phage vB_VpaS_KF5</name>
    <dbReference type="NCBI Taxonomy" id="2041476"/>
    <lineage>
        <taxon>Viruses</taxon>
        <taxon>Duplodnaviria</taxon>
        <taxon>Heunggongvirae</taxon>
        <taxon>Uroviricota</taxon>
        <taxon>Caudoviricetes</taxon>
        <taxon>Mardecavirus</taxon>
        <taxon>Mardecavirus SSP002</taxon>
    </lineage>
</organism>
<protein>
    <submittedName>
        <fullName evidence="1">Uncharacterized protein</fullName>
    </submittedName>
</protein>
<dbReference type="EMBL" id="MF754115">
    <property type="protein sequence ID" value="ATI19375.1"/>
    <property type="molecule type" value="Genomic_DNA"/>
</dbReference>
<name>A0A384WJY5_9CAUD</name>
<evidence type="ECO:0000313" key="2">
    <source>
        <dbReference type="Proteomes" id="UP000257560"/>
    </source>
</evidence>